<name>A0A9J5W3R2_SOLCO</name>
<gene>
    <name evidence="3" type="ORF">H5410_059888</name>
</gene>
<accession>A0A9J5W3R2</accession>
<dbReference type="OrthoDB" id="1304635at2759"/>
<dbReference type="PANTHER" id="PTHR47910">
    <property type="entry name" value="RIBULOSE BISPHOSPHATE CARBOXYLASE LARGE CHAIN, CATALYTIC DOMAIN-CONTAINING PROTEIN"/>
    <property type="match status" value="1"/>
</dbReference>
<keyword evidence="1" id="KW-0238">DNA-binding</keyword>
<sequence length="445" mass="49686">MAPRLNIDGITPDTLDWTCKVQIVDISRARLSLEKKTRFQNLILEDEEQQQIRAAVYGDDIDYYAEKLVIFDTYLISTARLEIPLLPPVNLHTATFVSIAAMTPAPNAEIDIIGVVLRCGPSKYAGRTQNRCRELTIGDDQHNQFLLTLWDDFGEIEGTELEAQMESGKEFPIILGRNIGVSGYQGLSLQTRFNSTIRINPTYPQALQLISWAKTNKTVLSGNVSANFTRSSTTVIVNPMHRQVISIAEIKSLASVGVFCVEAEMSISDDLQKFCVLECSGCKQKKRTKDRKQFDCAKCQRKTTLVPRCTFQIDLIDGSGSTTAFISGDPAEKLLSMKAEDIFHTTCVKNQLLCVDQTQQMLSNRLFYIQLRKSSWTSSPVTQSSLTILCYTEKEHVSLPTSSERSIKKAKSLDANEVEMKATFVESESSSSAILIEPPTPIKKQ</sequence>
<dbReference type="CDD" id="cd04475">
    <property type="entry name" value="RPA1_DBD_B"/>
    <property type="match status" value="1"/>
</dbReference>
<evidence type="ECO:0000259" key="2">
    <source>
        <dbReference type="Pfam" id="PF16900"/>
    </source>
</evidence>
<dbReference type="InterPro" id="IPR012340">
    <property type="entry name" value="NA-bd_OB-fold"/>
</dbReference>
<dbReference type="GO" id="GO:0003677">
    <property type="term" value="F:DNA binding"/>
    <property type="evidence" value="ECO:0007669"/>
    <property type="project" value="UniProtKB-KW"/>
</dbReference>
<dbReference type="SUPFAM" id="SSF50249">
    <property type="entry name" value="Nucleic acid-binding proteins"/>
    <property type="match status" value="3"/>
</dbReference>
<comment type="caution">
    <text evidence="3">The sequence shown here is derived from an EMBL/GenBank/DDBJ whole genome shotgun (WGS) entry which is preliminary data.</text>
</comment>
<dbReference type="Proteomes" id="UP000824120">
    <property type="component" value="Chromosome 12"/>
</dbReference>
<reference evidence="3 4" key="1">
    <citation type="submission" date="2020-09" db="EMBL/GenBank/DDBJ databases">
        <title>De no assembly of potato wild relative species, Solanum commersonii.</title>
        <authorList>
            <person name="Cho K."/>
        </authorList>
    </citation>
    <scope>NUCLEOTIDE SEQUENCE [LARGE SCALE GENOMIC DNA]</scope>
    <source>
        <strain evidence="3">LZ3.2</strain>
        <tissue evidence="3">Leaf</tissue>
    </source>
</reference>
<dbReference type="EMBL" id="JACXVP010000012">
    <property type="protein sequence ID" value="KAG5570122.1"/>
    <property type="molecule type" value="Genomic_DNA"/>
</dbReference>
<evidence type="ECO:0000256" key="1">
    <source>
        <dbReference type="ARBA" id="ARBA00023125"/>
    </source>
</evidence>
<dbReference type="Pfam" id="PF16900">
    <property type="entry name" value="REPA_OB_2"/>
    <property type="match status" value="1"/>
</dbReference>
<dbReference type="AlphaFoldDB" id="A0A9J5W3R2"/>
<proteinExistence type="predicted"/>
<keyword evidence="4" id="KW-1185">Reference proteome</keyword>
<evidence type="ECO:0000313" key="4">
    <source>
        <dbReference type="Proteomes" id="UP000824120"/>
    </source>
</evidence>
<protein>
    <recommendedName>
        <fullName evidence="2">Replication protein A OB domain-containing protein</fullName>
    </recommendedName>
</protein>
<dbReference type="PANTHER" id="PTHR47910:SF2">
    <property type="entry name" value="RIBULOSE BISPHOSPHATE CARBOXYLASE LARGE CHAIN, CATALYTIC DOMAIN-CONTAINING PROTEIN"/>
    <property type="match status" value="1"/>
</dbReference>
<dbReference type="Gene3D" id="2.40.50.140">
    <property type="entry name" value="Nucleic acid-binding proteins"/>
    <property type="match status" value="3"/>
</dbReference>
<feature type="domain" description="Replication protein A OB" evidence="2">
    <location>
        <begin position="106"/>
        <end position="200"/>
    </location>
</feature>
<evidence type="ECO:0000313" key="3">
    <source>
        <dbReference type="EMBL" id="KAG5570122.1"/>
    </source>
</evidence>
<dbReference type="InterPro" id="IPR031657">
    <property type="entry name" value="REPA_OB_2"/>
</dbReference>
<organism evidence="3 4">
    <name type="scientific">Solanum commersonii</name>
    <name type="common">Commerson's wild potato</name>
    <name type="synonym">Commerson's nightshade</name>
    <dbReference type="NCBI Taxonomy" id="4109"/>
    <lineage>
        <taxon>Eukaryota</taxon>
        <taxon>Viridiplantae</taxon>
        <taxon>Streptophyta</taxon>
        <taxon>Embryophyta</taxon>
        <taxon>Tracheophyta</taxon>
        <taxon>Spermatophyta</taxon>
        <taxon>Magnoliopsida</taxon>
        <taxon>eudicotyledons</taxon>
        <taxon>Gunneridae</taxon>
        <taxon>Pentapetalae</taxon>
        <taxon>asterids</taxon>
        <taxon>lamiids</taxon>
        <taxon>Solanales</taxon>
        <taxon>Solanaceae</taxon>
        <taxon>Solanoideae</taxon>
        <taxon>Solaneae</taxon>
        <taxon>Solanum</taxon>
    </lineage>
</organism>